<evidence type="ECO:0000313" key="2">
    <source>
        <dbReference type="Proteomes" id="UP001159363"/>
    </source>
</evidence>
<keyword evidence="2" id="KW-1185">Reference proteome</keyword>
<gene>
    <name evidence="1" type="ORF">PR048_002459</name>
</gene>
<accession>A0ABQ9IMP2</accession>
<evidence type="ECO:0000313" key="1">
    <source>
        <dbReference type="EMBL" id="KAJ8897113.1"/>
    </source>
</evidence>
<name>A0ABQ9IMP2_9NEOP</name>
<sequence>MKSGDFYDFGSILKQHCMYNGPCKITEEKKKDLIGLLPLIDSMFHSIYEGLLTDERLKNIDPDL</sequence>
<dbReference type="EMBL" id="JARBHB010000001">
    <property type="protein sequence ID" value="KAJ8897113.1"/>
    <property type="molecule type" value="Genomic_DNA"/>
</dbReference>
<proteinExistence type="predicted"/>
<protein>
    <submittedName>
        <fullName evidence="1">Uncharacterized protein</fullName>
    </submittedName>
</protein>
<dbReference type="Proteomes" id="UP001159363">
    <property type="component" value="Chromosome 1"/>
</dbReference>
<comment type="caution">
    <text evidence="1">The sequence shown here is derived from an EMBL/GenBank/DDBJ whole genome shotgun (WGS) entry which is preliminary data.</text>
</comment>
<organism evidence="1 2">
    <name type="scientific">Dryococelus australis</name>
    <dbReference type="NCBI Taxonomy" id="614101"/>
    <lineage>
        <taxon>Eukaryota</taxon>
        <taxon>Metazoa</taxon>
        <taxon>Ecdysozoa</taxon>
        <taxon>Arthropoda</taxon>
        <taxon>Hexapoda</taxon>
        <taxon>Insecta</taxon>
        <taxon>Pterygota</taxon>
        <taxon>Neoptera</taxon>
        <taxon>Polyneoptera</taxon>
        <taxon>Phasmatodea</taxon>
        <taxon>Verophasmatodea</taxon>
        <taxon>Anareolatae</taxon>
        <taxon>Phasmatidae</taxon>
        <taxon>Eurycanthinae</taxon>
        <taxon>Dryococelus</taxon>
    </lineage>
</organism>
<reference evidence="1 2" key="1">
    <citation type="submission" date="2023-02" db="EMBL/GenBank/DDBJ databases">
        <title>LHISI_Scaffold_Assembly.</title>
        <authorList>
            <person name="Stuart O.P."/>
            <person name="Cleave R."/>
            <person name="Magrath M.J.L."/>
            <person name="Mikheyev A.S."/>
        </authorList>
    </citation>
    <scope>NUCLEOTIDE SEQUENCE [LARGE SCALE GENOMIC DNA]</scope>
    <source>
        <strain evidence="1">Daus_M_001</strain>
        <tissue evidence="1">Leg muscle</tissue>
    </source>
</reference>